<dbReference type="PANTHER" id="PTHR31065:SF41">
    <property type="entry name" value="PLATZ TRANSCRIPTION FACTOR FAMILY PROTEIN"/>
    <property type="match status" value="1"/>
</dbReference>
<comment type="caution">
    <text evidence="1">The sequence shown here is derived from an EMBL/GenBank/DDBJ whole genome shotgun (WGS) entry which is preliminary data.</text>
</comment>
<keyword evidence="2" id="KW-1185">Reference proteome</keyword>
<organism evidence="1 2">
    <name type="scientific">Rehmannia glutinosa</name>
    <name type="common">Chinese foxglove</name>
    <dbReference type="NCBI Taxonomy" id="99300"/>
    <lineage>
        <taxon>Eukaryota</taxon>
        <taxon>Viridiplantae</taxon>
        <taxon>Streptophyta</taxon>
        <taxon>Embryophyta</taxon>
        <taxon>Tracheophyta</taxon>
        <taxon>Spermatophyta</taxon>
        <taxon>Magnoliopsida</taxon>
        <taxon>eudicotyledons</taxon>
        <taxon>Gunneridae</taxon>
        <taxon>Pentapetalae</taxon>
        <taxon>asterids</taxon>
        <taxon>lamiids</taxon>
        <taxon>Lamiales</taxon>
        <taxon>Orobanchaceae</taxon>
        <taxon>Rehmannieae</taxon>
        <taxon>Rehmannia</taxon>
    </lineage>
</organism>
<evidence type="ECO:0008006" key="3">
    <source>
        <dbReference type="Google" id="ProtNLM"/>
    </source>
</evidence>
<dbReference type="Proteomes" id="UP001318860">
    <property type="component" value="Unassembled WGS sequence"/>
</dbReference>
<dbReference type="EMBL" id="JABTTQ020002720">
    <property type="protein sequence ID" value="KAK6122437.1"/>
    <property type="molecule type" value="Genomic_DNA"/>
</dbReference>
<name>A0ABR0UJA2_REHGL</name>
<evidence type="ECO:0000313" key="2">
    <source>
        <dbReference type="Proteomes" id="UP001318860"/>
    </source>
</evidence>
<gene>
    <name evidence="1" type="ORF">DH2020_043828</name>
</gene>
<accession>A0ABR0UJA2</accession>
<sequence>MSGASTAPRKQRPRLAGRATVDHLIHRMSMIDWDPRESNGHHVLPFPPIRSQVGCDIRLRKRKPAADWVSGLLGSKFFGSCVDHEELRKNEKNLFCIDCNLCFCKHCVSSSSAHDCLHRRLLQICKYVYRDVVRLQDIQQHLDCSLIQAYKINGEKAVHLNPRPQLKEAKSSKAKGGGACCEACGRHIQELPNRFCSIACKVSISHKIISSKIGQYLPNLVAEENSYENGYASSFSLTESSSSEVIQAWLSSALRPKKLLHKRKSLPRRAPMC</sequence>
<dbReference type="Pfam" id="PF04640">
    <property type="entry name" value="PLATZ"/>
    <property type="match status" value="1"/>
</dbReference>
<reference evidence="1 2" key="1">
    <citation type="journal article" date="2021" name="Comput. Struct. Biotechnol. J.">
        <title>De novo genome assembly of the potent medicinal plant Rehmannia glutinosa using nanopore technology.</title>
        <authorList>
            <person name="Ma L."/>
            <person name="Dong C."/>
            <person name="Song C."/>
            <person name="Wang X."/>
            <person name="Zheng X."/>
            <person name="Niu Y."/>
            <person name="Chen S."/>
            <person name="Feng W."/>
        </authorList>
    </citation>
    <scope>NUCLEOTIDE SEQUENCE [LARGE SCALE GENOMIC DNA]</scope>
    <source>
        <strain evidence="1">DH-2019</strain>
    </source>
</reference>
<protein>
    <recommendedName>
        <fullName evidence="3">B box-type domain-containing protein</fullName>
    </recommendedName>
</protein>
<dbReference type="PANTHER" id="PTHR31065">
    <property type="entry name" value="PLATZ TRANSCRIPTION FACTOR FAMILY PROTEIN"/>
    <property type="match status" value="1"/>
</dbReference>
<proteinExistence type="predicted"/>
<dbReference type="InterPro" id="IPR006734">
    <property type="entry name" value="PLATZ"/>
</dbReference>
<evidence type="ECO:0000313" key="1">
    <source>
        <dbReference type="EMBL" id="KAK6122437.1"/>
    </source>
</evidence>